<dbReference type="AlphaFoldDB" id="A0A6A5KK35"/>
<feature type="non-terminal residue" evidence="10">
    <location>
        <position position="280"/>
    </location>
</feature>
<dbReference type="EMBL" id="ML975276">
    <property type="protein sequence ID" value="KAF1836189.1"/>
    <property type="molecule type" value="Genomic_DNA"/>
</dbReference>
<gene>
    <name evidence="10" type="ORF">BDW02DRAFT_459663</name>
</gene>
<dbReference type="SMART" id="SM00317">
    <property type="entry name" value="SET"/>
    <property type="match status" value="1"/>
</dbReference>
<evidence type="ECO:0000256" key="3">
    <source>
        <dbReference type="ARBA" id="ARBA00022454"/>
    </source>
</evidence>
<feature type="compositionally biased region" description="Low complexity" evidence="8">
    <location>
        <begin position="81"/>
        <end position="90"/>
    </location>
</feature>
<reference evidence="10" key="1">
    <citation type="submission" date="2020-01" db="EMBL/GenBank/DDBJ databases">
        <authorList>
            <consortium name="DOE Joint Genome Institute"/>
            <person name="Haridas S."/>
            <person name="Albert R."/>
            <person name="Binder M."/>
            <person name="Bloem J."/>
            <person name="Labutti K."/>
            <person name="Salamov A."/>
            <person name="Andreopoulos B."/>
            <person name="Baker S.E."/>
            <person name="Barry K."/>
            <person name="Bills G."/>
            <person name="Bluhm B.H."/>
            <person name="Cannon C."/>
            <person name="Castanera R."/>
            <person name="Culley D.E."/>
            <person name="Daum C."/>
            <person name="Ezra D."/>
            <person name="Gonzalez J.B."/>
            <person name="Henrissat B."/>
            <person name="Kuo A."/>
            <person name="Liang C."/>
            <person name="Lipzen A."/>
            <person name="Lutzoni F."/>
            <person name="Magnuson J."/>
            <person name="Mondo S."/>
            <person name="Nolan M."/>
            <person name="Ohm R."/>
            <person name="Pangilinan J."/>
            <person name="Park H.-J."/>
            <person name="Ramirez L."/>
            <person name="Alfaro M."/>
            <person name="Sun H."/>
            <person name="Tritt A."/>
            <person name="Yoshinaga Y."/>
            <person name="Zwiers L.-H."/>
            <person name="Turgeon B.G."/>
            <person name="Goodwin S.B."/>
            <person name="Spatafora J.W."/>
            <person name="Crous P.W."/>
            <person name="Grigoriev I.V."/>
        </authorList>
    </citation>
    <scope>NUCLEOTIDE SEQUENCE</scope>
    <source>
        <strain evidence="10">P77</strain>
    </source>
</reference>
<evidence type="ECO:0000256" key="1">
    <source>
        <dbReference type="ARBA" id="ARBA00004123"/>
    </source>
</evidence>
<dbReference type="GO" id="GO:0005694">
    <property type="term" value="C:chromosome"/>
    <property type="evidence" value="ECO:0007669"/>
    <property type="project" value="UniProtKB-SubCell"/>
</dbReference>
<organism evidence="10 11">
    <name type="scientific">Decorospora gaudefroyi</name>
    <dbReference type="NCBI Taxonomy" id="184978"/>
    <lineage>
        <taxon>Eukaryota</taxon>
        <taxon>Fungi</taxon>
        <taxon>Dikarya</taxon>
        <taxon>Ascomycota</taxon>
        <taxon>Pezizomycotina</taxon>
        <taxon>Dothideomycetes</taxon>
        <taxon>Pleosporomycetidae</taxon>
        <taxon>Pleosporales</taxon>
        <taxon>Pleosporineae</taxon>
        <taxon>Pleosporaceae</taxon>
        <taxon>Decorospora</taxon>
    </lineage>
</organism>
<keyword evidence="7" id="KW-0539">Nucleus</keyword>
<evidence type="ECO:0000256" key="2">
    <source>
        <dbReference type="ARBA" id="ARBA00004286"/>
    </source>
</evidence>
<dbReference type="Proteomes" id="UP000800040">
    <property type="component" value="Unassembled WGS sequence"/>
</dbReference>
<dbReference type="InterPro" id="IPR050777">
    <property type="entry name" value="SET2_Histone-Lys_MeTrsfase"/>
</dbReference>
<dbReference type="PROSITE" id="PS50280">
    <property type="entry name" value="SET"/>
    <property type="match status" value="1"/>
</dbReference>
<dbReference type="GO" id="GO:0032259">
    <property type="term" value="P:methylation"/>
    <property type="evidence" value="ECO:0007669"/>
    <property type="project" value="UniProtKB-KW"/>
</dbReference>
<accession>A0A6A5KK35</accession>
<feature type="region of interest" description="Disordered" evidence="8">
    <location>
        <begin position="81"/>
        <end position="101"/>
    </location>
</feature>
<dbReference type="SUPFAM" id="SSF82199">
    <property type="entry name" value="SET domain"/>
    <property type="match status" value="1"/>
</dbReference>
<dbReference type="GO" id="GO:0005634">
    <property type="term" value="C:nucleus"/>
    <property type="evidence" value="ECO:0007669"/>
    <property type="project" value="UniProtKB-SubCell"/>
</dbReference>
<evidence type="ECO:0000256" key="5">
    <source>
        <dbReference type="ARBA" id="ARBA00022679"/>
    </source>
</evidence>
<evidence type="ECO:0000313" key="11">
    <source>
        <dbReference type="Proteomes" id="UP000800040"/>
    </source>
</evidence>
<dbReference type="InterPro" id="IPR001214">
    <property type="entry name" value="SET_dom"/>
</dbReference>
<dbReference type="Gene3D" id="2.170.270.10">
    <property type="entry name" value="SET domain"/>
    <property type="match status" value="1"/>
</dbReference>
<dbReference type="PANTHER" id="PTHR22884">
    <property type="entry name" value="SET DOMAIN PROTEINS"/>
    <property type="match status" value="1"/>
</dbReference>
<feature type="domain" description="SET" evidence="9">
    <location>
        <begin position="144"/>
        <end position="259"/>
    </location>
</feature>
<sequence>MVTLPTFTYKKPVGGRTRSGTQRYTTKQAKSSYQEKTILTRPIYRNVIDRRKWKAKPAPTHWPQHLTWPDDIFQALLYRTPTTPKKTPSSDSKKEKPPRLITPLPSCHGTTCLNPDLQSRNPDHLCKCTTATWSYRNTSIWFSKNISLVWTPARGIGAISRTALPADTVIGEYNGEVLPLCSRFPKDSGTYLFNVEREEDGEAVAYLDSLRVGSWTRFINHSCRPNVVFEMMRVGREMRVVIVTVRKVRVGEEVLVHYGPEYWAGLERKGVFCGCGEGRC</sequence>
<comment type="subcellular location">
    <subcellularLocation>
        <location evidence="2">Chromosome</location>
    </subcellularLocation>
    <subcellularLocation>
        <location evidence="1">Nucleus</location>
    </subcellularLocation>
</comment>
<dbReference type="GO" id="GO:0008168">
    <property type="term" value="F:methyltransferase activity"/>
    <property type="evidence" value="ECO:0007669"/>
    <property type="project" value="UniProtKB-KW"/>
</dbReference>
<name>A0A6A5KK35_9PLEO</name>
<dbReference type="Pfam" id="PF00856">
    <property type="entry name" value="SET"/>
    <property type="match status" value="1"/>
</dbReference>
<evidence type="ECO:0000259" key="9">
    <source>
        <dbReference type="PROSITE" id="PS50280"/>
    </source>
</evidence>
<proteinExistence type="predicted"/>
<evidence type="ECO:0000256" key="4">
    <source>
        <dbReference type="ARBA" id="ARBA00022603"/>
    </source>
</evidence>
<evidence type="ECO:0000256" key="6">
    <source>
        <dbReference type="ARBA" id="ARBA00022691"/>
    </source>
</evidence>
<protein>
    <submittedName>
        <fullName evidence="10">SET domain-containing protein</fullName>
    </submittedName>
</protein>
<dbReference type="InterPro" id="IPR046341">
    <property type="entry name" value="SET_dom_sf"/>
</dbReference>
<keyword evidence="11" id="KW-1185">Reference proteome</keyword>
<evidence type="ECO:0000256" key="7">
    <source>
        <dbReference type="ARBA" id="ARBA00023242"/>
    </source>
</evidence>
<keyword evidence="4" id="KW-0489">Methyltransferase</keyword>
<keyword evidence="5" id="KW-0808">Transferase</keyword>
<evidence type="ECO:0000313" key="10">
    <source>
        <dbReference type="EMBL" id="KAF1836189.1"/>
    </source>
</evidence>
<evidence type="ECO:0000256" key="8">
    <source>
        <dbReference type="SAM" id="MobiDB-lite"/>
    </source>
</evidence>
<keyword evidence="3" id="KW-0158">Chromosome</keyword>
<dbReference type="OrthoDB" id="308383at2759"/>
<keyword evidence="6" id="KW-0949">S-adenosyl-L-methionine</keyword>